<keyword evidence="3" id="KW-1185">Reference proteome</keyword>
<reference evidence="2 3" key="1">
    <citation type="journal article" date="2023" name="Sci. Data">
        <title>Genome assembly of the Korean intertidal mud-creeper Batillaria attramentaria.</title>
        <authorList>
            <person name="Patra A.K."/>
            <person name="Ho P.T."/>
            <person name="Jun S."/>
            <person name="Lee S.J."/>
            <person name="Kim Y."/>
            <person name="Won Y.J."/>
        </authorList>
    </citation>
    <scope>NUCLEOTIDE SEQUENCE [LARGE SCALE GENOMIC DNA]</scope>
    <source>
        <strain evidence="2">Wonlab-2016</strain>
    </source>
</reference>
<comment type="caution">
    <text evidence="2">The sequence shown here is derived from an EMBL/GenBank/DDBJ whole genome shotgun (WGS) entry which is preliminary data.</text>
</comment>
<evidence type="ECO:0000313" key="2">
    <source>
        <dbReference type="EMBL" id="KAK7490371.1"/>
    </source>
</evidence>
<proteinExistence type="predicted"/>
<feature type="region of interest" description="Disordered" evidence="1">
    <location>
        <begin position="169"/>
        <end position="219"/>
    </location>
</feature>
<evidence type="ECO:0000313" key="3">
    <source>
        <dbReference type="Proteomes" id="UP001519460"/>
    </source>
</evidence>
<sequence length="246" mass="26807">MMAVVSLPMASQQSFSRFRISLFRSFVHHCHDKPASSGRSVDRFPTPQYPQVLESLVPGGCPKISPLLLTKLPWKNTPRDLLFSVLTLRHQTSDEMTLRKYSNSKHPTLKNPDYFFLKETRRNMASAFGHTFSLSNTGQTFAGQTFAKTIGVLMESAPLIPYNTRSVAGSPEGGRVKSLGESILSSPPFSGGQRLMDSAASVKSTSLPLTSNASPSAREATHCEKLLIGGEQAGKEDGEQTTTRSA</sequence>
<name>A0ABD0KTN5_9CAEN</name>
<dbReference type="Proteomes" id="UP001519460">
    <property type="component" value="Unassembled WGS sequence"/>
</dbReference>
<protein>
    <submittedName>
        <fullName evidence="2">Uncharacterized protein</fullName>
    </submittedName>
</protein>
<feature type="non-terminal residue" evidence="2">
    <location>
        <position position="246"/>
    </location>
</feature>
<organism evidence="2 3">
    <name type="scientific">Batillaria attramentaria</name>
    <dbReference type="NCBI Taxonomy" id="370345"/>
    <lineage>
        <taxon>Eukaryota</taxon>
        <taxon>Metazoa</taxon>
        <taxon>Spiralia</taxon>
        <taxon>Lophotrochozoa</taxon>
        <taxon>Mollusca</taxon>
        <taxon>Gastropoda</taxon>
        <taxon>Caenogastropoda</taxon>
        <taxon>Sorbeoconcha</taxon>
        <taxon>Cerithioidea</taxon>
        <taxon>Batillariidae</taxon>
        <taxon>Batillaria</taxon>
    </lineage>
</organism>
<gene>
    <name evidence="2" type="ORF">BaRGS_00018350</name>
</gene>
<evidence type="ECO:0000256" key="1">
    <source>
        <dbReference type="SAM" id="MobiDB-lite"/>
    </source>
</evidence>
<feature type="compositionally biased region" description="Polar residues" evidence="1">
    <location>
        <begin position="201"/>
        <end position="215"/>
    </location>
</feature>
<dbReference type="AlphaFoldDB" id="A0ABD0KTN5"/>
<accession>A0ABD0KTN5</accession>
<dbReference type="EMBL" id="JACVVK020000127">
    <property type="protein sequence ID" value="KAK7490371.1"/>
    <property type="molecule type" value="Genomic_DNA"/>
</dbReference>